<dbReference type="EMBL" id="NMUL01000007">
    <property type="protein sequence ID" value="OXM69865.1"/>
    <property type="molecule type" value="Genomic_DNA"/>
</dbReference>
<dbReference type="PROSITE" id="PS51186">
    <property type="entry name" value="GNAT"/>
    <property type="match status" value="1"/>
</dbReference>
<dbReference type="PANTHER" id="PTHR43877">
    <property type="entry name" value="AMINOALKYLPHOSPHONATE N-ACETYLTRANSFERASE-RELATED-RELATED"/>
    <property type="match status" value="1"/>
</dbReference>
<dbReference type="InterPro" id="IPR050832">
    <property type="entry name" value="Bact_Acetyltransf"/>
</dbReference>
<evidence type="ECO:0000256" key="2">
    <source>
        <dbReference type="ARBA" id="ARBA00023315"/>
    </source>
</evidence>
<dbReference type="InterPro" id="IPR016181">
    <property type="entry name" value="Acyl_CoA_acyltransferase"/>
</dbReference>
<dbReference type="Pfam" id="PF00583">
    <property type="entry name" value="Acetyltransf_1"/>
    <property type="match status" value="1"/>
</dbReference>
<keyword evidence="5" id="KW-1185">Reference proteome</keyword>
<dbReference type="Proteomes" id="UP000215199">
    <property type="component" value="Unassembled WGS sequence"/>
</dbReference>
<comment type="caution">
    <text evidence="4">The sequence shown here is derived from an EMBL/GenBank/DDBJ whole genome shotgun (WGS) entry which is preliminary data.</text>
</comment>
<proteinExistence type="predicted"/>
<evidence type="ECO:0000256" key="1">
    <source>
        <dbReference type="ARBA" id="ARBA00022679"/>
    </source>
</evidence>
<dbReference type="SUPFAM" id="SSF55729">
    <property type="entry name" value="Acyl-CoA N-acyltransferases (Nat)"/>
    <property type="match status" value="1"/>
</dbReference>
<keyword evidence="2" id="KW-0012">Acyltransferase</keyword>
<reference evidence="5" key="1">
    <citation type="submission" date="2017-07" db="EMBL/GenBank/DDBJ databases">
        <title>Comparative genome mining reveals phylogenetic distribution patterns of secondary metabolites in Amycolatopsis.</title>
        <authorList>
            <person name="Adamek M."/>
            <person name="Alanjary M."/>
            <person name="Sales-Ortells H."/>
            <person name="Goodfellow M."/>
            <person name="Bull A.T."/>
            <person name="Kalinowski J."/>
            <person name="Ziemert N."/>
        </authorList>
    </citation>
    <scope>NUCLEOTIDE SEQUENCE [LARGE SCALE GENOMIC DNA]</scope>
    <source>
        <strain evidence="5">H5</strain>
    </source>
</reference>
<dbReference type="CDD" id="cd04301">
    <property type="entry name" value="NAT_SF"/>
    <property type="match status" value="1"/>
</dbReference>
<name>A0A229TF27_9PSEU</name>
<dbReference type="GO" id="GO:0016747">
    <property type="term" value="F:acyltransferase activity, transferring groups other than amino-acyl groups"/>
    <property type="evidence" value="ECO:0007669"/>
    <property type="project" value="InterPro"/>
</dbReference>
<sequence>MAVSVEVTQEVPELVASAAALFAEDAGTHDPLMDLGWPEREGAAYYQDLVEDHDALCLLARTDGGAAAGYLIGRLLPVGPLRPGVVRAVLESMRVAAEHRREGVGEALVAAFVEWARARGANELSVQAYARNEGALAFYRAQGFRPFEVKLVREA</sequence>
<dbReference type="AlphaFoldDB" id="A0A229TF27"/>
<dbReference type="OrthoDB" id="9799092at2"/>
<dbReference type="RefSeq" id="WP_093947186.1">
    <property type="nucleotide sequence ID" value="NZ_NMUL01000007.1"/>
</dbReference>
<accession>A0A229TF27</accession>
<dbReference type="InterPro" id="IPR000182">
    <property type="entry name" value="GNAT_dom"/>
</dbReference>
<evidence type="ECO:0000313" key="4">
    <source>
        <dbReference type="EMBL" id="OXM69865.1"/>
    </source>
</evidence>
<evidence type="ECO:0000259" key="3">
    <source>
        <dbReference type="PROSITE" id="PS51186"/>
    </source>
</evidence>
<dbReference type="Gene3D" id="3.40.630.30">
    <property type="match status" value="1"/>
</dbReference>
<keyword evidence="1 4" id="KW-0808">Transferase</keyword>
<gene>
    <name evidence="4" type="ORF">CF165_09985</name>
</gene>
<feature type="domain" description="N-acetyltransferase" evidence="3">
    <location>
        <begin position="16"/>
        <end position="155"/>
    </location>
</feature>
<protein>
    <submittedName>
        <fullName evidence="4">GNAT family N-acetyltransferase</fullName>
    </submittedName>
</protein>
<evidence type="ECO:0000313" key="5">
    <source>
        <dbReference type="Proteomes" id="UP000215199"/>
    </source>
</evidence>
<organism evidence="4 5">
    <name type="scientific">Amycolatopsis vastitatis</name>
    <dbReference type="NCBI Taxonomy" id="1905142"/>
    <lineage>
        <taxon>Bacteria</taxon>
        <taxon>Bacillati</taxon>
        <taxon>Actinomycetota</taxon>
        <taxon>Actinomycetes</taxon>
        <taxon>Pseudonocardiales</taxon>
        <taxon>Pseudonocardiaceae</taxon>
        <taxon>Amycolatopsis</taxon>
    </lineage>
</organism>